<evidence type="ECO:0000256" key="1">
    <source>
        <dbReference type="ARBA" id="ARBA00023125"/>
    </source>
</evidence>
<keyword evidence="7" id="KW-1185">Reference proteome</keyword>
<evidence type="ECO:0000259" key="5">
    <source>
        <dbReference type="PROSITE" id="PS50118"/>
    </source>
</evidence>
<dbReference type="InterPro" id="IPR050140">
    <property type="entry name" value="SRY-related_HMG-box_TF-like"/>
</dbReference>
<dbReference type="InterPro" id="IPR009071">
    <property type="entry name" value="HMG_box_dom"/>
</dbReference>
<dbReference type="Gene3D" id="1.10.30.10">
    <property type="entry name" value="High mobility group box domain"/>
    <property type="match status" value="1"/>
</dbReference>
<dbReference type="EMBL" id="WHUW01000389">
    <property type="protein sequence ID" value="KAF8414998.1"/>
    <property type="molecule type" value="Genomic_DNA"/>
</dbReference>
<evidence type="ECO:0000313" key="6">
    <source>
        <dbReference type="EMBL" id="KAF8414998.1"/>
    </source>
</evidence>
<dbReference type="GO" id="GO:0030154">
    <property type="term" value="P:cell differentiation"/>
    <property type="evidence" value="ECO:0007669"/>
    <property type="project" value="TreeGrafter"/>
</dbReference>
<dbReference type="SUPFAM" id="SSF47095">
    <property type="entry name" value="HMG-box"/>
    <property type="match status" value="1"/>
</dbReference>
<dbReference type="SMART" id="SM00398">
    <property type="entry name" value="HMG"/>
    <property type="match status" value="1"/>
</dbReference>
<dbReference type="GO" id="GO:0000978">
    <property type="term" value="F:RNA polymerase II cis-regulatory region sequence-specific DNA binding"/>
    <property type="evidence" value="ECO:0007669"/>
    <property type="project" value="TreeGrafter"/>
</dbReference>
<dbReference type="Pfam" id="PF00505">
    <property type="entry name" value="HMG_box"/>
    <property type="match status" value="1"/>
</dbReference>
<dbReference type="PANTHER" id="PTHR10270">
    <property type="entry name" value="SOX TRANSCRIPTION FACTOR"/>
    <property type="match status" value="1"/>
</dbReference>
<dbReference type="PANTHER" id="PTHR10270:SF161">
    <property type="entry name" value="SEX-DETERMINING REGION Y PROTEIN"/>
    <property type="match status" value="1"/>
</dbReference>
<reference evidence="6" key="1">
    <citation type="submission" date="2019-10" db="EMBL/GenBank/DDBJ databases">
        <authorList>
            <consortium name="DOE Joint Genome Institute"/>
            <person name="Kuo A."/>
            <person name="Miyauchi S."/>
            <person name="Kiss E."/>
            <person name="Drula E."/>
            <person name="Kohler A."/>
            <person name="Sanchez-Garcia M."/>
            <person name="Andreopoulos B."/>
            <person name="Barry K.W."/>
            <person name="Bonito G."/>
            <person name="Buee M."/>
            <person name="Carver A."/>
            <person name="Chen C."/>
            <person name="Cichocki N."/>
            <person name="Clum A."/>
            <person name="Culley D."/>
            <person name="Crous P.W."/>
            <person name="Fauchery L."/>
            <person name="Girlanda M."/>
            <person name="Hayes R."/>
            <person name="Keri Z."/>
            <person name="LaButti K."/>
            <person name="Lipzen A."/>
            <person name="Lombard V."/>
            <person name="Magnuson J."/>
            <person name="Maillard F."/>
            <person name="Morin E."/>
            <person name="Murat C."/>
            <person name="Nolan M."/>
            <person name="Ohm R."/>
            <person name="Pangilinan J."/>
            <person name="Pereira M."/>
            <person name="Perotto S."/>
            <person name="Peter M."/>
            <person name="Riley R."/>
            <person name="Sitrit Y."/>
            <person name="Stielow B."/>
            <person name="Szollosi G."/>
            <person name="Zifcakova L."/>
            <person name="Stursova M."/>
            <person name="Spatafora J.W."/>
            <person name="Tedersoo L."/>
            <person name="Vaario L.-M."/>
            <person name="Yamada A."/>
            <person name="Yan M."/>
            <person name="Wang P."/>
            <person name="Xu J."/>
            <person name="Bruns T."/>
            <person name="Baldrian P."/>
            <person name="Vilgalys R."/>
            <person name="Henrissat B."/>
            <person name="Grigoriev I.V."/>
            <person name="Hibbett D."/>
            <person name="Nagy L.G."/>
            <person name="Martin F.M."/>
        </authorList>
    </citation>
    <scope>NUCLEOTIDE SEQUENCE</scope>
    <source>
        <strain evidence="6">BED1</strain>
    </source>
</reference>
<feature type="region of interest" description="Disordered" evidence="4">
    <location>
        <begin position="1"/>
        <end position="26"/>
    </location>
</feature>
<keyword evidence="1 3" id="KW-0238">DNA-binding</keyword>
<feature type="DNA-binding region" description="HMG box" evidence="3">
    <location>
        <begin position="24"/>
        <end position="78"/>
    </location>
</feature>
<dbReference type="InterPro" id="IPR036910">
    <property type="entry name" value="HMG_box_dom_sf"/>
</dbReference>
<proteinExistence type="predicted"/>
<sequence length="78" mass="8729">MEPGVDDDSNAALTSQTLNADGTPKRPMNAFMIFARRRRPQVAAENQSMRTGEVSKILSREWNEMSMKSSSTLIKPRS</sequence>
<protein>
    <recommendedName>
        <fullName evidence="5">HMG box domain-containing protein</fullName>
    </recommendedName>
</protein>
<dbReference type="GO" id="GO:0005634">
    <property type="term" value="C:nucleus"/>
    <property type="evidence" value="ECO:0007669"/>
    <property type="project" value="UniProtKB-UniRule"/>
</dbReference>
<name>A0AAD4BAT0_BOLED</name>
<dbReference type="Proteomes" id="UP001194468">
    <property type="component" value="Unassembled WGS sequence"/>
</dbReference>
<evidence type="ECO:0000256" key="4">
    <source>
        <dbReference type="SAM" id="MobiDB-lite"/>
    </source>
</evidence>
<keyword evidence="2" id="KW-0804">Transcription</keyword>
<feature type="domain" description="HMG box" evidence="5">
    <location>
        <begin position="24"/>
        <end position="78"/>
    </location>
</feature>
<dbReference type="GO" id="GO:0001228">
    <property type="term" value="F:DNA-binding transcription activator activity, RNA polymerase II-specific"/>
    <property type="evidence" value="ECO:0007669"/>
    <property type="project" value="TreeGrafter"/>
</dbReference>
<reference evidence="6" key="2">
    <citation type="journal article" date="2020" name="Nat. Commun.">
        <title>Large-scale genome sequencing of mycorrhizal fungi provides insights into the early evolution of symbiotic traits.</title>
        <authorList>
            <person name="Miyauchi S."/>
            <person name="Kiss E."/>
            <person name="Kuo A."/>
            <person name="Drula E."/>
            <person name="Kohler A."/>
            <person name="Sanchez-Garcia M."/>
            <person name="Morin E."/>
            <person name="Andreopoulos B."/>
            <person name="Barry K.W."/>
            <person name="Bonito G."/>
            <person name="Buee M."/>
            <person name="Carver A."/>
            <person name="Chen C."/>
            <person name="Cichocki N."/>
            <person name="Clum A."/>
            <person name="Culley D."/>
            <person name="Crous P.W."/>
            <person name="Fauchery L."/>
            <person name="Girlanda M."/>
            <person name="Hayes R.D."/>
            <person name="Keri Z."/>
            <person name="LaButti K."/>
            <person name="Lipzen A."/>
            <person name="Lombard V."/>
            <person name="Magnuson J."/>
            <person name="Maillard F."/>
            <person name="Murat C."/>
            <person name="Nolan M."/>
            <person name="Ohm R.A."/>
            <person name="Pangilinan J."/>
            <person name="Pereira M.F."/>
            <person name="Perotto S."/>
            <person name="Peter M."/>
            <person name="Pfister S."/>
            <person name="Riley R."/>
            <person name="Sitrit Y."/>
            <person name="Stielow J.B."/>
            <person name="Szollosi G."/>
            <person name="Zifcakova L."/>
            <person name="Stursova M."/>
            <person name="Spatafora J.W."/>
            <person name="Tedersoo L."/>
            <person name="Vaario L.M."/>
            <person name="Yamada A."/>
            <person name="Yan M."/>
            <person name="Wang P."/>
            <person name="Xu J."/>
            <person name="Bruns T."/>
            <person name="Baldrian P."/>
            <person name="Vilgalys R."/>
            <person name="Dunand C."/>
            <person name="Henrissat B."/>
            <person name="Grigoriev I.V."/>
            <person name="Hibbett D."/>
            <person name="Nagy L.G."/>
            <person name="Martin F.M."/>
        </authorList>
    </citation>
    <scope>NUCLEOTIDE SEQUENCE</scope>
    <source>
        <strain evidence="6">BED1</strain>
    </source>
</reference>
<evidence type="ECO:0000256" key="3">
    <source>
        <dbReference type="PROSITE-ProRule" id="PRU00267"/>
    </source>
</evidence>
<comment type="caution">
    <text evidence="6">The sequence shown here is derived from an EMBL/GenBank/DDBJ whole genome shotgun (WGS) entry which is preliminary data.</text>
</comment>
<organism evidence="6 7">
    <name type="scientific">Boletus edulis BED1</name>
    <dbReference type="NCBI Taxonomy" id="1328754"/>
    <lineage>
        <taxon>Eukaryota</taxon>
        <taxon>Fungi</taxon>
        <taxon>Dikarya</taxon>
        <taxon>Basidiomycota</taxon>
        <taxon>Agaricomycotina</taxon>
        <taxon>Agaricomycetes</taxon>
        <taxon>Agaricomycetidae</taxon>
        <taxon>Boletales</taxon>
        <taxon>Boletineae</taxon>
        <taxon>Boletaceae</taxon>
        <taxon>Boletoideae</taxon>
        <taxon>Boletus</taxon>
    </lineage>
</organism>
<evidence type="ECO:0000256" key="2">
    <source>
        <dbReference type="ARBA" id="ARBA00023163"/>
    </source>
</evidence>
<keyword evidence="3" id="KW-0539">Nucleus</keyword>
<feature type="compositionally biased region" description="Polar residues" evidence="4">
    <location>
        <begin position="11"/>
        <end position="20"/>
    </location>
</feature>
<evidence type="ECO:0000313" key="7">
    <source>
        <dbReference type="Proteomes" id="UP001194468"/>
    </source>
</evidence>
<dbReference type="AlphaFoldDB" id="A0AAD4BAT0"/>
<accession>A0AAD4BAT0</accession>
<dbReference type="PROSITE" id="PS50118">
    <property type="entry name" value="HMG_BOX_2"/>
    <property type="match status" value="1"/>
</dbReference>
<gene>
    <name evidence="6" type="ORF">L210DRAFT_3658102</name>
</gene>